<evidence type="ECO:0000313" key="2">
    <source>
        <dbReference type="EMBL" id="MCB4798358.1"/>
    </source>
</evidence>
<sequence>MKLTKTHISFLLLLLTFQAFAQKVKIKKDKVLFDKVEVANCEDSDSGFVFSSLNNENTITAKFKMLKITEELTKKWVIVSDKDKERTSEIEMEYFSVTMSNKKAVAELLAKKYNLITTNGVENIDAFFEVERPNLTQEYNELIKGEVAIQKEIKGLNINVDYDLNRIFEGTIPYTSSSVDNREREKGTYPNMLGTYRVKVNPGINSDVYTIYDLDGNITAVATLGSFKKIEVTIPFRKEKFEYTTKESLGQNKSNYEVGEFIKEVVGQLYLNKVYLGHQINQEKQKNKIVEETIRKEQFEKDQAESINVFEQDGFVIDKEGNKTEGKITAYFESIAGSNIDDTQLKKLVKLQTTNSSGKTVYRSYKSSSEAKFCVAETNKCYRGIKSFVAYIYVEILDESSEISTYKSIDTNNFYISTPGNKKPLAIYNNKPKTIEKVKEYLKCEAINDEMSRFDFEDSKSVLDLTNTYKNSCK</sequence>
<keyword evidence="1" id="KW-0732">Signal</keyword>
<dbReference type="Proteomes" id="UP001139199">
    <property type="component" value="Unassembled WGS sequence"/>
</dbReference>
<feature type="chain" id="PRO_5040800314" evidence="1">
    <location>
        <begin position="22"/>
        <end position="474"/>
    </location>
</feature>
<feature type="signal peptide" evidence="1">
    <location>
        <begin position="1"/>
        <end position="21"/>
    </location>
</feature>
<reference evidence="2" key="1">
    <citation type="submission" date="2021-10" db="EMBL/GenBank/DDBJ databases">
        <title>Tamlana sargassums sp. nov., and Tamlana laminarinivorans sp. nov., two new bacteria isolated from the brown alga.</title>
        <authorList>
            <person name="Li J."/>
        </authorList>
    </citation>
    <scope>NUCLEOTIDE SEQUENCE</scope>
    <source>
        <strain evidence="2">PT2-4</strain>
    </source>
</reference>
<comment type="caution">
    <text evidence="2">The sequence shown here is derived from an EMBL/GenBank/DDBJ whole genome shotgun (WGS) entry which is preliminary data.</text>
</comment>
<name>A0A9X1L141_9FLAO</name>
<gene>
    <name evidence="2" type="ORF">LG649_05860</name>
</gene>
<keyword evidence="3" id="KW-1185">Reference proteome</keyword>
<evidence type="ECO:0000313" key="3">
    <source>
        <dbReference type="Proteomes" id="UP001139199"/>
    </source>
</evidence>
<accession>A0A9X1L141</accession>
<dbReference type="AlphaFoldDB" id="A0A9X1L141"/>
<organism evidence="2 3">
    <name type="scientific">Neotamlana laminarinivorans</name>
    <dbReference type="NCBI Taxonomy" id="2883124"/>
    <lineage>
        <taxon>Bacteria</taxon>
        <taxon>Pseudomonadati</taxon>
        <taxon>Bacteroidota</taxon>
        <taxon>Flavobacteriia</taxon>
        <taxon>Flavobacteriales</taxon>
        <taxon>Flavobacteriaceae</taxon>
        <taxon>Neotamlana</taxon>
    </lineage>
</organism>
<dbReference type="EMBL" id="JAJAPW010000002">
    <property type="protein sequence ID" value="MCB4798358.1"/>
    <property type="molecule type" value="Genomic_DNA"/>
</dbReference>
<proteinExistence type="predicted"/>
<evidence type="ECO:0000256" key="1">
    <source>
        <dbReference type="SAM" id="SignalP"/>
    </source>
</evidence>
<protein>
    <submittedName>
        <fullName evidence="2">Uncharacterized protein</fullName>
    </submittedName>
</protein>
<dbReference type="RefSeq" id="WP_226542167.1">
    <property type="nucleotide sequence ID" value="NZ_JAJAPW010000002.1"/>
</dbReference>